<dbReference type="PROSITE" id="PS00151">
    <property type="entry name" value="ACYLPHOSPHATASE_2"/>
    <property type="match status" value="1"/>
</dbReference>
<keyword evidence="9" id="KW-1185">Reference proteome</keyword>
<dbReference type="Pfam" id="PF00708">
    <property type="entry name" value="Acylphosphatase"/>
    <property type="match status" value="1"/>
</dbReference>
<name>A0A7Y6A2J9_9CELL</name>
<evidence type="ECO:0000256" key="2">
    <source>
        <dbReference type="ARBA" id="ARBA00012150"/>
    </source>
</evidence>
<evidence type="ECO:0000256" key="4">
    <source>
        <dbReference type="ARBA" id="ARBA00047645"/>
    </source>
</evidence>
<dbReference type="InterPro" id="IPR001792">
    <property type="entry name" value="Acylphosphatase-like_dom"/>
</dbReference>
<protein>
    <recommendedName>
        <fullName evidence="3 5">acylphosphatase</fullName>
        <ecNumber evidence="2 5">3.6.1.7</ecNumber>
    </recommendedName>
</protein>
<dbReference type="EC" id="3.6.1.7" evidence="2 5"/>
<dbReference type="GO" id="GO:0003998">
    <property type="term" value="F:acylphosphatase activity"/>
    <property type="evidence" value="ECO:0007669"/>
    <property type="project" value="UniProtKB-EC"/>
</dbReference>
<evidence type="ECO:0000256" key="6">
    <source>
        <dbReference type="RuleBase" id="RU004168"/>
    </source>
</evidence>
<feature type="domain" description="Acylphosphatase-like" evidence="7">
    <location>
        <begin position="3"/>
        <end position="89"/>
    </location>
</feature>
<dbReference type="RefSeq" id="WP_175348513.1">
    <property type="nucleotide sequence ID" value="NZ_JABMCI010000068.1"/>
</dbReference>
<dbReference type="Proteomes" id="UP000565724">
    <property type="component" value="Unassembled WGS sequence"/>
</dbReference>
<proteinExistence type="inferred from homology"/>
<dbReference type="PROSITE" id="PS51160">
    <property type="entry name" value="ACYLPHOSPHATASE_3"/>
    <property type="match status" value="1"/>
</dbReference>
<reference evidence="8 9" key="1">
    <citation type="submission" date="2020-05" db="EMBL/GenBank/DDBJ databases">
        <title>Genome Sequencing of Type Strains.</title>
        <authorList>
            <person name="Lemaire J.F."/>
            <person name="Inderbitzin P."/>
            <person name="Gregorio O.A."/>
            <person name="Collins S.B."/>
            <person name="Wespe N."/>
            <person name="Knight-Connoni V."/>
        </authorList>
    </citation>
    <scope>NUCLEOTIDE SEQUENCE [LARGE SCALE GENOMIC DNA]</scope>
    <source>
        <strain evidence="8 9">ATCC 25174</strain>
    </source>
</reference>
<comment type="catalytic activity">
    <reaction evidence="4 5">
        <text>an acyl phosphate + H2O = a carboxylate + phosphate + H(+)</text>
        <dbReference type="Rhea" id="RHEA:14965"/>
        <dbReference type="ChEBI" id="CHEBI:15377"/>
        <dbReference type="ChEBI" id="CHEBI:15378"/>
        <dbReference type="ChEBI" id="CHEBI:29067"/>
        <dbReference type="ChEBI" id="CHEBI:43474"/>
        <dbReference type="ChEBI" id="CHEBI:59918"/>
        <dbReference type="EC" id="3.6.1.7"/>
    </reaction>
</comment>
<accession>A0A7Y6A2J9</accession>
<dbReference type="InterPro" id="IPR020456">
    <property type="entry name" value="Acylphosphatase"/>
</dbReference>
<feature type="active site" evidence="5">
    <location>
        <position position="18"/>
    </location>
</feature>
<dbReference type="EMBL" id="JABMCI010000068">
    <property type="protein sequence ID" value="NUU18581.1"/>
    <property type="molecule type" value="Genomic_DNA"/>
</dbReference>
<evidence type="ECO:0000259" key="7">
    <source>
        <dbReference type="PROSITE" id="PS51160"/>
    </source>
</evidence>
<dbReference type="AlphaFoldDB" id="A0A7Y6A2J9"/>
<gene>
    <name evidence="8" type="ORF">HP550_15095</name>
</gene>
<feature type="active site" evidence="5">
    <location>
        <position position="36"/>
    </location>
</feature>
<evidence type="ECO:0000256" key="1">
    <source>
        <dbReference type="ARBA" id="ARBA00005614"/>
    </source>
</evidence>
<evidence type="ECO:0000256" key="3">
    <source>
        <dbReference type="ARBA" id="ARBA00015991"/>
    </source>
</evidence>
<dbReference type="InterPro" id="IPR017968">
    <property type="entry name" value="Acylphosphatase_CS"/>
</dbReference>
<organism evidence="8 9">
    <name type="scientific">Cellulomonas humilata</name>
    <dbReference type="NCBI Taxonomy" id="144055"/>
    <lineage>
        <taxon>Bacteria</taxon>
        <taxon>Bacillati</taxon>
        <taxon>Actinomycetota</taxon>
        <taxon>Actinomycetes</taxon>
        <taxon>Micrococcales</taxon>
        <taxon>Cellulomonadaceae</taxon>
        <taxon>Cellulomonas</taxon>
    </lineage>
</organism>
<dbReference type="InterPro" id="IPR036046">
    <property type="entry name" value="Acylphosphatase-like_dom_sf"/>
</dbReference>
<sequence length="89" mass="9659">MIRRHLIVRGHVQGVGYRWSLAREARRLGVHGWARNRADGTVEAVLEGAAADVEVLVEWCRTGPGGAGVSGLVVTVEEPEGLTKFEIRA</sequence>
<keyword evidence="5" id="KW-0378">Hydrolase</keyword>
<dbReference type="SUPFAM" id="SSF54975">
    <property type="entry name" value="Acylphosphatase/BLUF domain-like"/>
    <property type="match status" value="1"/>
</dbReference>
<evidence type="ECO:0000256" key="5">
    <source>
        <dbReference type="PROSITE-ProRule" id="PRU00520"/>
    </source>
</evidence>
<evidence type="ECO:0000313" key="8">
    <source>
        <dbReference type="EMBL" id="NUU18581.1"/>
    </source>
</evidence>
<evidence type="ECO:0000313" key="9">
    <source>
        <dbReference type="Proteomes" id="UP000565724"/>
    </source>
</evidence>
<dbReference type="PANTHER" id="PTHR47268:SF4">
    <property type="entry name" value="ACYLPHOSPHATASE"/>
    <property type="match status" value="1"/>
</dbReference>
<comment type="similarity">
    <text evidence="1 6">Belongs to the acylphosphatase family.</text>
</comment>
<dbReference type="PRINTS" id="PR00112">
    <property type="entry name" value="ACYLPHPHTASE"/>
</dbReference>
<comment type="caution">
    <text evidence="8">The sequence shown here is derived from an EMBL/GenBank/DDBJ whole genome shotgun (WGS) entry which is preliminary data.</text>
</comment>
<dbReference type="Gene3D" id="3.30.70.100">
    <property type="match status" value="1"/>
</dbReference>
<dbReference type="PANTHER" id="PTHR47268">
    <property type="entry name" value="ACYLPHOSPHATASE"/>
    <property type="match status" value="1"/>
</dbReference>